<dbReference type="EMBL" id="JBITYT010000011">
    <property type="protein sequence ID" value="MFI9122549.1"/>
    <property type="molecule type" value="Genomic_DNA"/>
</dbReference>
<sequence length="429" mass="44578">MTGDLVDGRRVLGFGHADGPVSWADGTGTNGTGRSGAGGGGGDSGDRLLLDGDERASGPPARSADPDRHPALERTGPPPYRQIDAGNVHHADALAPGLVAAFEGLLYGPDAPGYLGALLDRLDAEGHGVWLVGGVPRDLVAGAAAGAAGGPATGGGTHDLDATGTAPAGVFRTVADEVLALDGASAELPRLFSPRSLVCSVLAVRRGERTLDYRGLGLTGMPYPATGTDLLQDARQRDLTVNTLLYDPVRRLVLDPLGWALADLGHGSGAAPPPLRIALPESPTRPDVCAELLLRAAKFLIRWEARPGLDTAALRSWAAGLPADLAVRLDGGPEGWSRLAELWKAWVPGGPTAAQAKSLRDYGPAMSGLLDRLGVRREPDVRERPDVREEPHVRERPDVRERRDVRERSGVPERSGGSFGSGPADGGGA</sequence>
<evidence type="ECO:0000313" key="2">
    <source>
        <dbReference type="EMBL" id="MFI9122549.1"/>
    </source>
</evidence>
<protein>
    <recommendedName>
        <fullName evidence="4">Poly A polymerase head domain-containing protein</fullName>
    </recommendedName>
</protein>
<evidence type="ECO:0000313" key="3">
    <source>
        <dbReference type="Proteomes" id="UP001614391"/>
    </source>
</evidence>
<comment type="caution">
    <text evidence="2">The sequence shown here is derived from an EMBL/GenBank/DDBJ whole genome shotgun (WGS) entry which is preliminary data.</text>
</comment>
<feature type="region of interest" description="Disordered" evidence="1">
    <location>
        <begin position="14"/>
        <end position="81"/>
    </location>
</feature>
<dbReference type="Gene3D" id="3.30.460.10">
    <property type="entry name" value="Beta Polymerase, domain 2"/>
    <property type="match status" value="1"/>
</dbReference>
<dbReference type="Proteomes" id="UP001614391">
    <property type="component" value="Unassembled WGS sequence"/>
</dbReference>
<evidence type="ECO:0008006" key="4">
    <source>
        <dbReference type="Google" id="ProtNLM"/>
    </source>
</evidence>
<name>A0ABW8CYH2_STRBI</name>
<feature type="compositionally biased region" description="Gly residues" evidence="1">
    <location>
        <begin position="28"/>
        <end position="43"/>
    </location>
</feature>
<dbReference type="RefSeq" id="WP_399618604.1">
    <property type="nucleotide sequence ID" value="NZ_JBITYT010000011.1"/>
</dbReference>
<reference evidence="2 3" key="1">
    <citation type="submission" date="2024-10" db="EMBL/GenBank/DDBJ databases">
        <title>The Natural Products Discovery Center: Release of the First 8490 Sequenced Strains for Exploring Actinobacteria Biosynthetic Diversity.</title>
        <authorList>
            <person name="Kalkreuter E."/>
            <person name="Kautsar S.A."/>
            <person name="Yang D."/>
            <person name="Bader C.D."/>
            <person name="Teijaro C.N."/>
            <person name="Fluegel L."/>
            <person name="Davis C.M."/>
            <person name="Simpson J.R."/>
            <person name="Lauterbach L."/>
            <person name="Steele A.D."/>
            <person name="Gui C."/>
            <person name="Meng S."/>
            <person name="Li G."/>
            <person name="Viehrig K."/>
            <person name="Ye F."/>
            <person name="Su P."/>
            <person name="Kiefer A.F."/>
            <person name="Nichols A."/>
            <person name="Cepeda A.J."/>
            <person name="Yan W."/>
            <person name="Fan B."/>
            <person name="Jiang Y."/>
            <person name="Adhikari A."/>
            <person name="Zheng C.-J."/>
            <person name="Schuster L."/>
            <person name="Cowan T.M."/>
            <person name="Smanski M.J."/>
            <person name="Chevrette M.G."/>
            <person name="De Carvalho L.P.S."/>
            <person name="Shen B."/>
        </authorList>
    </citation>
    <scope>NUCLEOTIDE SEQUENCE [LARGE SCALE GENOMIC DNA]</scope>
    <source>
        <strain evidence="2 3">NPDC053346</strain>
    </source>
</reference>
<feature type="compositionally biased region" description="Gly residues" evidence="1">
    <location>
        <begin position="417"/>
        <end position="429"/>
    </location>
</feature>
<dbReference type="SUPFAM" id="SSF81301">
    <property type="entry name" value="Nucleotidyltransferase"/>
    <property type="match status" value="1"/>
</dbReference>
<feature type="compositionally biased region" description="Basic and acidic residues" evidence="1">
    <location>
        <begin position="380"/>
        <end position="411"/>
    </location>
</feature>
<dbReference type="InterPro" id="IPR043519">
    <property type="entry name" value="NT_sf"/>
</dbReference>
<feature type="region of interest" description="Disordered" evidence="1">
    <location>
        <begin position="380"/>
        <end position="429"/>
    </location>
</feature>
<feature type="compositionally biased region" description="Basic and acidic residues" evidence="1">
    <location>
        <begin position="44"/>
        <end position="56"/>
    </location>
</feature>
<keyword evidence="3" id="KW-1185">Reference proteome</keyword>
<organism evidence="2 3">
    <name type="scientific">Streptomyces bikiniensis</name>
    <dbReference type="NCBI Taxonomy" id="1896"/>
    <lineage>
        <taxon>Bacteria</taxon>
        <taxon>Bacillati</taxon>
        <taxon>Actinomycetota</taxon>
        <taxon>Actinomycetes</taxon>
        <taxon>Kitasatosporales</taxon>
        <taxon>Streptomycetaceae</taxon>
        <taxon>Streptomyces</taxon>
    </lineage>
</organism>
<accession>A0ABW8CYH2</accession>
<proteinExistence type="predicted"/>
<gene>
    <name evidence="2" type="ORF">ACIGW0_24710</name>
</gene>
<evidence type="ECO:0000256" key="1">
    <source>
        <dbReference type="SAM" id="MobiDB-lite"/>
    </source>
</evidence>